<dbReference type="Pfam" id="PF22557">
    <property type="entry name" value="DuOB"/>
    <property type="match status" value="1"/>
</dbReference>
<name>A0ABV7F9C5_9GAMM</name>
<evidence type="ECO:0000313" key="3">
    <source>
        <dbReference type="Proteomes" id="UP001595555"/>
    </source>
</evidence>
<comment type="caution">
    <text evidence="2">The sequence shown here is derived from an EMBL/GenBank/DDBJ whole genome shotgun (WGS) entry which is preliminary data.</text>
</comment>
<sequence length="273" mass="31161">MEIEIMPSPIKLSEIYAAIKDEIVIDGCSDYKLIEKLVLGKFNFKLVSEQVWSLLNHHKKQMVKIDTVDADMVEIVILANSVKHGQHCVAGKCMSTGRWIRPVSNPQGAELSHEQAKYRNPYGTYGVKPLQKIQMGFSRHVPLPHQPENYLIDGNLWHQNFSIGLGELPQYLDEPVDIWGPDNRVQHALITSGIYSVSQSLYLIQVERLRLYNKDGGKRRASFSYNSIAYDLAVTDPKFDEIVKDNREFNHILCVSLGEEYNGYCYKLVATIF</sequence>
<dbReference type="RefSeq" id="WP_378115288.1">
    <property type="nucleotide sequence ID" value="NZ_JBHRTF010000001.1"/>
</dbReference>
<evidence type="ECO:0000313" key="2">
    <source>
        <dbReference type="EMBL" id="MFC3114181.1"/>
    </source>
</evidence>
<gene>
    <name evidence="2" type="ORF">ACFODX_01340</name>
</gene>
<proteinExistence type="predicted"/>
<dbReference type="EMBL" id="JBHRTF010000001">
    <property type="protein sequence ID" value="MFC3114181.1"/>
    <property type="molecule type" value="Genomic_DNA"/>
</dbReference>
<evidence type="ECO:0000259" key="1">
    <source>
        <dbReference type="Pfam" id="PF22557"/>
    </source>
</evidence>
<protein>
    <recommendedName>
        <fullName evidence="1">Dual OB-containing domain-containing protein</fullName>
    </recommendedName>
</protein>
<reference evidence="3" key="1">
    <citation type="journal article" date="2019" name="Int. J. Syst. Evol. Microbiol.">
        <title>The Global Catalogue of Microorganisms (GCM) 10K type strain sequencing project: providing services to taxonomists for standard genome sequencing and annotation.</title>
        <authorList>
            <consortium name="The Broad Institute Genomics Platform"/>
            <consortium name="The Broad Institute Genome Sequencing Center for Infectious Disease"/>
            <person name="Wu L."/>
            <person name="Ma J."/>
        </authorList>
    </citation>
    <scope>NUCLEOTIDE SEQUENCE [LARGE SCALE GENOMIC DNA]</scope>
    <source>
        <strain evidence="3">KCTC 52237</strain>
    </source>
</reference>
<dbReference type="Proteomes" id="UP001595555">
    <property type="component" value="Unassembled WGS sequence"/>
</dbReference>
<dbReference type="InterPro" id="IPR054335">
    <property type="entry name" value="DuOB_dom"/>
</dbReference>
<keyword evidence="3" id="KW-1185">Reference proteome</keyword>
<accession>A0ABV7F9C5</accession>
<organism evidence="2 3">
    <name type="scientific">Cellvibrio fontiphilus</name>
    <dbReference type="NCBI Taxonomy" id="1815559"/>
    <lineage>
        <taxon>Bacteria</taxon>
        <taxon>Pseudomonadati</taxon>
        <taxon>Pseudomonadota</taxon>
        <taxon>Gammaproteobacteria</taxon>
        <taxon>Cellvibrionales</taxon>
        <taxon>Cellvibrionaceae</taxon>
        <taxon>Cellvibrio</taxon>
    </lineage>
</organism>
<feature type="domain" description="Dual OB-containing" evidence="1">
    <location>
        <begin position="74"/>
        <end position="272"/>
    </location>
</feature>